<proteinExistence type="predicted"/>
<protein>
    <submittedName>
        <fullName evidence="1">Uncharacterized protein</fullName>
    </submittedName>
</protein>
<accession>A0ABS8US61</accession>
<name>A0ABS8US61_DATST</name>
<evidence type="ECO:0000313" key="2">
    <source>
        <dbReference type="Proteomes" id="UP000823775"/>
    </source>
</evidence>
<dbReference type="Proteomes" id="UP000823775">
    <property type="component" value="Unassembled WGS sequence"/>
</dbReference>
<gene>
    <name evidence="1" type="ORF">HAX54_020188</name>
</gene>
<keyword evidence="2" id="KW-1185">Reference proteome</keyword>
<dbReference type="EMBL" id="JACEIK010002441">
    <property type="protein sequence ID" value="MCD9561188.1"/>
    <property type="molecule type" value="Genomic_DNA"/>
</dbReference>
<organism evidence="1 2">
    <name type="scientific">Datura stramonium</name>
    <name type="common">Jimsonweed</name>
    <name type="synonym">Common thornapple</name>
    <dbReference type="NCBI Taxonomy" id="4076"/>
    <lineage>
        <taxon>Eukaryota</taxon>
        <taxon>Viridiplantae</taxon>
        <taxon>Streptophyta</taxon>
        <taxon>Embryophyta</taxon>
        <taxon>Tracheophyta</taxon>
        <taxon>Spermatophyta</taxon>
        <taxon>Magnoliopsida</taxon>
        <taxon>eudicotyledons</taxon>
        <taxon>Gunneridae</taxon>
        <taxon>Pentapetalae</taxon>
        <taxon>asterids</taxon>
        <taxon>lamiids</taxon>
        <taxon>Solanales</taxon>
        <taxon>Solanaceae</taxon>
        <taxon>Solanoideae</taxon>
        <taxon>Datureae</taxon>
        <taxon>Datura</taxon>
    </lineage>
</organism>
<reference evidence="1 2" key="1">
    <citation type="journal article" date="2021" name="BMC Genomics">
        <title>Datura genome reveals duplications of psychoactive alkaloid biosynthetic genes and high mutation rate following tissue culture.</title>
        <authorList>
            <person name="Rajewski A."/>
            <person name="Carter-House D."/>
            <person name="Stajich J."/>
            <person name="Litt A."/>
        </authorList>
    </citation>
    <scope>NUCLEOTIDE SEQUENCE [LARGE SCALE GENOMIC DNA]</scope>
    <source>
        <strain evidence="1">AR-01</strain>
    </source>
</reference>
<sequence>MELSQNFDQMSERFDRVEERLGKVEERISQDLPEYPPFSWSNPSTTLIPRFYTDADFLDQQPPPTLAPSDPARVPIMTAVVSDNPGDANSRLVRKEKSQQIVVFSELQLIKQILENCHHAEAKKKFITLPEFSLNAGWSDIADTE</sequence>
<evidence type="ECO:0000313" key="1">
    <source>
        <dbReference type="EMBL" id="MCD9561188.1"/>
    </source>
</evidence>
<comment type="caution">
    <text evidence="1">The sequence shown here is derived from an EMBL/GenBank/DDBJ whole genome shotgun (WGS) entry which is preliminary data.</text>
</comment>